<name>A0A854QHR2_CRYNE</name>
<dbReference type="GO" id="GO:0032153">
    <property type="term" value="C:cell division site"/>
    <property type="evidence" value="ECO:0007669"/>
    <property type="project" value="TreeGrafter"/>
</dbReference>
<sequence length="691" mass="74901">MSKASQVPPQSASLALQNPPRNHSLRRRPSAREAVDSFVSPLARLEIEGRIAKGWNTASESHIASSSLHRENLSPGQPSNVPPIPALEFNLFRHNSILSIDSLASECTVTGQQNDEEDEMESPVTPKAISSGDSHLSLHNSNPTNSQSSSNSTSSSTRNDKQTVGAGHKPMTSVLPIRSLSLSSRPSTAPSTAPGTSSTPLKLDSVPPRRTKSQSKAEALTREAPVPLHPKETEVNADCISVHGEEGSEWGKDESQFEWLDTYGIPHAINGIDDGGNTKAFGPNRRLSKLKATMSRQQGDEGQVKLKKPIIIPKRAPPPPPNSAPAPPIVRRSSRKIPRTPPVQDIRKMNRQASESSIPMRPAHPPYRQRSDTGIIFQPNPTSSQISSSSYLTPRMVPLKNETPSSVSLGLPPVGRFSQMSFQSGYSFYDLDGDSSPSDSRAESDFAFPRGKYMKVSASVLEQEKEMRNRVVSEPIVKTAGTPISVIDRSANDLVCMGIEARGKGELSKSAYYFMKAAEAGNSTGKIYWGLALRYGLGVGIDDKRAFAELSQACDVSLAEGGLTNHTSPGRMELTAQERKKMTEDLAIGMFEVGNCFLGGIGVKKAPDVALQYLRFAANLGDLSAQEQLGFVLSKGSNGVKKDMKEAAKWYRMAIAQGSSNTVGLSWVWKVSLIRHLLLNTNNSSQEKYMS</sequence>
<feature type="region of interest" description="Disordered" evidence="1">
    <location>
        <begin position="312"/>
        <end position="341"/>
    </location>
</feature>
<dbReference type="PANTHER" id="PTHR43628:SF1">
    <property type="entry name" value="CHITIN SYNTHASE REGULATORY FACTOR 2-RELATED"/>
    <property type="match status" value="1"/>
</dbReference>
<comment type="caution">
    <text evidence="2">The sequence shown here is derived from an EMBL/GenBank/DDBJ whole genome shotgun (WGS) entry which is preliminary data.</text>
</comment>
<feature type="region of interest" description="Disordered" evidence="1">
    <location>
        <begin position="108"/>
        <end position="235"/>
    </location>
</feature>
<feature type="compositionally biased region" description="Polar residues" evidence="1">
    <location>
        <begin position="1"/>
        <end position="21"/>
    </location>
</feature>
<reference evidence="2 3" key="1">
    <citation type="submission" date="2017-06" db="EMBL/GenBank/DDBJ databases">
        <title>Global population genomics of the pathogenic fungus Cryptococcus neoformans var. grubii.</title>
        <authorList>
            <person name="Cuomo C."/>
            <person name="Litvintseva A."/>
            <person name="Chen Y."/>
            <person name="Young S."/>
            <person name="Zeng Q."/>
            <person name="Chapman S."/>
            <person name="Gujja S."/>
            <person name="Saif S."/>
            <person name="Birren B."/>
        </authorList>
    </citation>
    <scope>NUCLEOTIDE SEQUENCE [LARGE SCALE GENOMIC DNA]</scope>
    <source>
        <strain evidence="2 3">Tu259-1</strain>
    </source>
</reference>
<feature type="compositionally biased region" description="Pro residues" evidence="1">
    <location>
        <begin position="315"/>
        <end position="328"/>
    </location>
</feature>
<dbReference type="SMART" id="SM00671">
    <property type="entry name" value="SEL1"/>
    <property type="match status" value="3"/>
</dbReference>
<feature type="compositionally biased region" description="Low complexity" evidence="1">
    <location>
        <begin position="140"/>
        <end position="157"/>
    </location>
</feature>
<protein>
    <submittedName>
        <fullName evidence="2">Uncharacterized protein</fullName>
    </submittedName>
</protein>
<dbReference type="InterPro" id="IPR052945">
    <property type="entry name" value="Mitotic_Regulator"/>
</dbReference>
<accession>A0A854QHR2</accession>
<dbReference type="Proteomes" id="UP000199727">
    <property type="component" value="Unassembled WGS sequence"/>
</dbReference>
<dbReference type="EMBL" id="AMKT01000028">
    <property type="protein sequence ID" value="OXG25139.1"/>
    <property type="molecule type" value="Genomic_DNA"/>
</dbReference>
<dbReference type="Pfam" id="PF08238">
    <property type="entry name" value="Sel1"/>
    <property type="match status" value="4"/>
</dbReference>
<dbReference type="GO" id="GO:0010972">
    <property type="term" value="P:negative regulation of G2/M transition of mitotic cell cycle"/>
    <property type="evidence" value="ECO:0007669"/>
    <property type="project" value="TreeGrafter"/>
</dbReference>
<dbReference type="PANTHER" id="PTHR43628">
    <property type="entry name" value="ACTIVATOR OF C KINASE PROTEIN 1-RELATED"/>
    <property type="match status" value="1"/>
</dbReference>
<gene>
    <name evidence="2" type="ORF">C361_02142</name>
</gene>
<feature type="region of interest" description="Disordered" evidence="1">
    <location>
        <begin position="1"/>
        <end position="35"/>
    </location>
</feature>
<dbReference type="AlphaFoldDB" id="A0A854QHR2"/>
<evidence type="ECO:0000313" key="3">
    <source>
        <dbReference type="Proteomes" id="UP000199727"/>
    </source>
</evidence>
<evidence type="ECO:0000256" key="1">
    <source>
        <dbReference type="SAM" id="MobiDB-lite"/>
    </source>
</evidence>
<dbReference type="InterPro" id="IPR006597">
    <property type="entry name" value="Sel1-like"/>
</dbReference>
<dbReference type="SUPFAM" id="SSF81901">
    <property type="entry name" value="HCP-like"/>
    <property type="match status" value="1"/>
</dbReference>
<proteinExistence type="predicted"/>
<dbReference type="OrthoDB" id="2148946at2759"/>
<feature type="compositionally biased region" description="Low complexity" evidence="1">
    <location>
        <begin position="173"/>
        <end position="201"/>
    </location>
</feature>
<dbReference type="InterPro" id="IPR011990">
    <property type="entry name" value="TPR-like_helical_dom_sf"/>
</dbReference>
<dbReference type="Gene3D" id="1.25.40.10">
    <property type="entry name" value="Tetratricopeptide repeat domain"/>
    <property type="match status" value="1"/>
</dbReference>
<organism evidence="2 3">
    <name type="scientific">Cryptococcus neoformans Tu259-1</name>
    <dbReference type="NCBI Taxonomy" id="1230072"/>
    <lineage>
        <taxon>Eukaryota</taxon>
        <taxon>Fungi</taxon>
        <taxon>Dikarya</taxon>
        <taxon>Basidiomycota</taxon>
        <taxon>Agaricomycotina</taxon>
        <taxon>Tremellomycetes</taxon>
        <taxon>Tremellales</taxon>
        <taxon>Cryptococcaceae</taxon>
        <taxon>Cryptococcus</taxon>
        <taxon>Cryptococcus neoformans species complex</taxon>
    </lineage>
</organism>
<evidence type="ECO:0000313" key="2">
    <source>
        <dbReference type="EMBL" id="OXG25139.1"/>
    </source>
</evidence>